<feature type="region of interest" description="Disordered" evidence="2">
    <location>
        <begin position="30"/>
        <end position="60"/>
    </location>
</feature>
<evidence type="ECO:0000313" key="4">
    <source>
        <dbReference type="EMBL" id="MBG9977559.1"/>
    </source>
</evidence>
<dbReference type="RefSeq" id="WP_197103705.1">
    <property type="nucleotide sequence ID" value="NZ_JACCEL010000003.1"/>
</dbReference>
<proteinExistence type="predicted"/>
<feature type="compositionally biased region" description="Low complexity" evidence="2">
    <location>
        <begin position="30"/>
        <end position="52"/>
    </location>
</feature>
<feature type="coiled-coil region" evidence="1">
    <location>
        <begin position="1"/>
        <end position="28"/>
    </location>
</feature>
<name>A0ABS0LHA4_9LACT</name>
<evidence type="ECO:0000313" key="5">
    <source>
        <dbReference type="Proteomes" id="UP000823401"/>
    </source>
</evidence>
<feature type="coiled-coil region" evidence="1">
    <location>
        <begin position="110"/>
        <end position="199"/>
    </location>
</feature>
<feature type="domain" description="DUF4097" evidence="3">
    <location>
        <begin position="285"/>
        <end position="531"/>
    </location>
</feature>
<reference evidence="4 5" key="1">
    <citation type="submission" date="2020-07" db="EMBL/GenBank/DDBJ databases">
        <title>Facklamia lactis sp. nov., isolated from raw milk.</title>
        <authorList>
            <person name="Doll E.V."/>
            <person name="Huptas C."/>
            <person name="Staib L."/>
            <person name="Wenning M."/>
            <person name="Scherer S."/>
        </authorList>
    </citation>
    <scope>NUCLEOTIDE SEQUENCE [LARGE SCALE GENOMIC DNA]</scope>
    <source>
        <strain evidence="4 5">DSM 104272</strain>
    </source>
</reference>
<accession>A0ABS0LHA4</accession>
<protein>
    <submittedName>
        <fullName evidence="4">DUF4097 family beta strand repeat protein</fullName>
    </submittedName>
</protein>
<keyword evidence="1" id="KW-0175">Coiled coil</keyword>
<evidence type="ECO:0000256" key="1">
    <source>
        <dbReference type="SAM" id="Coils"/>
    </source>
</evidence>
<keyword evidence="5" id="KW-1185">Reference proteome</keyword>
<gene>
    <name evidence="4" type="ORF">HYQ42_02060</name>
</gene>
<sequence length="539" mass="61229">MNEKERIIELVKQNVISMEEALDLLEAASNNDTLSESTNTTDEETTQTTQATDDTEKETEASINQTFEEVFNQGKDFAKYMGDYFKQNAEKKADFEEWSEFEETEDTEKVKNNQARLAEINTEIQALNDKIAKENEKLVISKQRIREIEIFEELDDLTPEMIEQKANTIEKRDHIQAELDILQSELTELQNEKEALGWSKESNKQDFKEFFNNRSEKFAEAATHFGKEASREGKKWGSFFTEQSKSFLENFNLKDVNVSFQVPWIKTSSQDYEFTYPVEGVSRFEIELYNGSVEVVSHDGDDIVVDAEVRFHGSHEETSKEHFEEVNTIGIIDNRFVLKVTSPKFSVDGTIKVPQGDVDCFQIQLLNGEVDLDGLTSKEIVVKDKNGDVTLNKVTAKEVSLDLLNGDIDIQNSPIDTLVMNDLNGDVRVNGYIRNLSADTLNSDFYLTKKDTNDANVKIKTVSGDVKLSLPSQMNLTIDSKTTHGEVKNRLSNLESIDEHPTKQKAHYHRIVSGETDNAVVNITTTSGDIFLKDSKKEL</sequence>
<evidence type="ECO:0000256" key="2">
    <source>
        <dbReference type="SAM" id="MobiDB-lite"/>
    </source>
</evidence>
<dbReference type="InterPro" id="IPR025164">
    <property type="entry name" value="Toastrack_DUF4097"/>
</dbReference>
<comment type="caution">
    <text evidence="4">The sequence shown here is derived from an EMBL/GenBank/DDBJ whole genome shotgun (WGS) entry which is preliminary data.</text>
</comment>
<dbReference type="EMBL" id="JACCEL010000003">
    <property type="protein sequence ID" value="MBG9977559.1"/>
    <property type="molecule type" value="Genomic_DNA"/>
</dbReference>
<evidence type="ECO:0000259" key="3">
    <source>
        <dbReference type="Pfam" id="PF13349"/>
    </source>
</evidence>
<organism evidence="4 5">
    <name type="scientific">Ruoffia tabacinasalis</name>
    <dbReference type="NCBI Taxonomy" id="87458"/>
    <lineage>
        <taxon>Bacteria</taxon>
        <taxon>Bacillati</taxon>
        <taxon>Bacillota</taxon>
        <taxon>Bacilli</taxon>
        <taxon>Lactobacillales</taxon>
        <taxon>Aerococcaceae</taxon>
        <taxon>Ruoffia</taxon>
    </lineage>
</organism>
<dbReference type="Pfam" id="PF13349">
    <property type="entry name" value="DUF4097"/>
    <property type="match status" value="1"/>
</dbReference>
<dbReference type="Proteomes" id="UP000823401">
    <property type="component" value="Unassembled WGS sequence"/>
</dbReference>